<name>A0A6J4HA18_9ACTN</name>
<gene>
    <name evidence="2" type="ORF">AVDCRST_MAG20-454</name>
</gene>
<protein>
    <submittedName>
        <fullName evidence="2">Uncharacterized protein</fullName>
    </submittedName>
</protein>
<feature type="compositionally biased region" description="Basic and acidic residues" evidence="1">
    <location>
        <begin position="15"/>
        <end position="45"/>
    </location>
</feature>
<feature type="region of interest" description="Disordered" evidence="1">
    <location>
        <begin position="1"/>
        <end position="70"/>
    </location>
</feature>
<sequence>GRHHVQAHQARRRVGAGDRGGRQGRARDVGGERPRADLVPGDRHPGQHQRAGGRRPLAGAGRGRLQGRLL</sequence>
<proteinExistence type="predicted"/>
<feature type="compositionally biased region" description="Basic residues" evidence="1">
    <location>
        <begin position="1"/>
        <end position="14"/>
    </location>
</feature>
<dbReference type="AlphaFoldDB" id="A0A6J4HA18"/>
<reference evidence="2" key="1">
    <citation type="submission" date="2020-02" db="EMBL/GenBank/DDBJ databases">
        <authorList>
            <person name="Meier V. D."/>
        </authorList>
    </citation>
    <scope>NUCLEOTIDE SEQUENCE</scope>
    <source>
        <strain evidence="2">AVDCRST_MAG20</strain>
    </source>
</reference>
<dbReference type="EMBL" id="CADCSY010000021">
    <property type="protein sequence ID" value="CAA9217696.1"/>
    <property type="molecule type" value="Genomic_DNA"/>
</dbReference>
<feature type="non-terminal residue" evidence="2">
    <location>
        <position position="70"/>
    </location>
</feature>
<accession>A0A6J4HA18</accession>
<organism evidence="2">
    <name type="scientific">uncultured Acidimicrobiales bacterium</name>
    <dbReference type="NCBI Taxonomy" id="310071"/>
    <lineage>
        <taxon>Bacteria</taxon>
        <taxon>Bacillati</taxon>
        <taxon>Actinomycetota</taxon>
        <taxon>Acidimicrobiia</taxon>
        <taxon>Acidimicrobiales</taxon>
        <taxon>environmental samples</taxon>
    </lineage>
</organism>
<evidence type="ECO:0000256" key="1">
    <source>
        <dbReference type="SAM" id="MobiDB-lite"/>
    </source>
</evidence>
<evidence type="ECO:0000313" key="2">
    <source>
        <dbReference type="EMBL" id="CAA9217696.1"/>
    </source>
</evidence>
<feature type="non-terminal residue" evidence="2">
    <location>
        <position position="1"/>
    </location>
</feature>